<evidence type="ECO:0000256" key="4">
    <source>
        <dbReference type="ARBA" id="ARBA00022801"/>
    </source>
</evidence>
<comment type="catalytic activity">
    <reaction evidence="8">
        <text>3',5'-cyclic UMP + H2O = UMP + H(+)</text>
        <dbReference type="Rhea" id="RHEA:70575"/>
        <dbReference type="ChEBI" id="CHEBI:15377"/>
        <dbReference type="ChEBI" id="CHEBI:15378"/>
        <dbReference type="ChEBI" id="CHEBI:57865"/>
        <dbReference type="ChEBI" id="CHEBI:184387"/>
    </reaction>
    <physiologicalReaction direction="left-to-right" evidence="8">
        <dbReference type="Rhea" id="RHEA:70576"/>
    </physiologicalReaction>
</comment>
<organism evidence="10 11">
    <name type="scientific">Paenibacillus bovis</name>
    <dbReference type="NCBI Taxonomy" id="1616788"/>
    <lineage>
        <taxon>Bacteria</taxon>
        <taxon>Bacillati</taxon>
        <taxon>Bacillota</taxon>
        <taxon>Bacilli</taxon>
        <taxon>Bacillales</taxon>
        <taxon>Paenibacillaceae</taxon>
        <taxon>Paenibacillus</taxon>
    </lineage>
</organism>
<comment type="catalytic activity">
    <reaction evidence="6">
        <text>3',5'-cyclic CMP + H2O = CMP + H(+)</text>
        <dbReference type="Rhea" id="RHEA:72675"/>
        <dbReference type="ChEBI" id="CHEBI:15377"/>
        <dbReference type="ChEBI" id="CHEBI:15378"/>
        <dbReference type="ChEBI" id="CHEBI:58003"/>
        <dbReference type="ChEBI" id="CHEBI:60377"/>
    </reaction>
    <physiologicalReaction direction="left-to-right" evidence="6">
        <dbReference type="Rhea" id="RHEA:72676"/>
    </physiologicalReaction>
</comment>
<dbReference type="Proteomes" id="UP000078148">
    <property type="component" value="Chromosome"/>
</dbReference>
<dbReference type="SUPFAM" id="SSF56281">
    <property type="entry name" value="Metallo-hydrolase/oxidoreductase"/>
    <property type="match status" value="1"/>
</dbReference>
<dbReference type="STRING" id="1616788.AR543_05460"/>
<dbReference type="RefSeq" id="WP_060532493.1">
    <property type="nucleotide sequence ID" value="NZ_CP013023.1"/>
</dbReference>
<evidence type="ECO:0000256" key="3">
    <source>
        <dbReference type="ARBA" id="ARBA00022723"/>
    </source>
</evidence>
<dbReference type="Pfam" id="PF00753">
    <property type="entry name" value="Lactamase_B"/>
    <property type="match status" value="1"/>
</dbReference>
<sequence length="309" mass="34557">MLTSTPVSLWLGAAGYCTHPEVLTIRGGTLRPVAFPAGFACIRHPKHGIILFDTGYSSRFFTETATLPQAAYRYITPVVYEEQDSAADQLGRMEIDAADVQYVILSHFHGDHIAAVQDFPNSRFIYLAESYEAVRKLGTLRAVKAGFLSGLLPEDWIERSLPFYRKDLIHPSTSGQLRAVERKLSVSSKSSASGEWSVSREAYGPQHDLFGDGSLFAIELSGHAEGMIGLLLSTSSHDYLLCADTVWSSRALRENRRPHPLAGIIMSDRREYVRSMDRLREWSSTNPELRIVPSHCREVLAEWGGRWLT</sequence>
<feature type="domain" description="Metallo-beta-lactamase" evidence="9">
    <location>
        <begin position="47"/>
        <end position="280"/>
    </location>
</feature>
<dbReference type="InterPro" id="IPR051013">
    <property type="entry name" value="MBL_superfamily_lactonases"/>
</dbReference>
<reference evidence="11" key="1">
    <citation type="submission" date="2015-10" db="EMBL/GenBank/DDBJ databases">
        <title>Genome of Paenibacillus bovis sp. nov.</title>
        <authorList>
            <person name="Wu Z."/>
            <person name="Gao C."/>
            <person name="Liu Z."/>
            <person name="Zheng H."/>
        </authorList>
    </citation>
    <scope>NUCLEOTIDE SEQUENCE [LARGE SCALE GENOMIC DNA]</scope>
    <source>
        <strain evidence="11">BD3526</strain>
    </source>
</reference>
<proteinExistence type="inferred from homology"/>
<dbReference type="InterPro" id="IPR001279">
    <property type="entry name" value="Metallo-B-lactamas"/>
</dbReference>
<reference evidence="10 11" key="2">
    <citation type="journal article" date="2016" name="Int. J. Syst. Evol. Microbiol.">
        <title>Paenibacillus bovis sp. nov., isolated from raw yak (Bos grunniens) milk.</title>
        <authorList>
            <person name="Gao C."/>
            <person name="Han J."/>
            <person name="Liu Z."/>
            <person name="Xu X."/>
            <person name="Hang F."/>
            <person name="Wu Z."/>
        </authorList>
    </citation>
    <scope>NUCLEOTIDE SEQUENCE [LARGE SCALE GENOMIC DNA]</scope>
    <source>
        <strain evidence="10 11">BD3526</strain>
    </source>
</reference>
<dbReference type="GO" id="GO:0016787">
    <property type="term" value="F:hydrolase activity"/>
    <property type="evidence" value="ECO:0007669"/>
    <property type="project" value="UniProtKB-KW"/>
</dbReference>
<evidence type="ECO:0000259" key="9">
    <source>
        <dbReference type="Pfam" id="PF00753"/>
    </source>
</evidence>
<evidence type="ECO:0000313" key="10">
    <source>
        <dbReference type="EMBL" id="ANF95509.1"/>
    </source>
</evidence>
<dbReference type="GO" id="GO:0046872">
    <property type="term" value="F:metal ion binding"/>
    <property type="evidence" value="ECO:0007669"/>
    <property type="project" value="UniProtKB-KW"/>
</dbReference>
<dbReference type="PANTHER" id="PTHR42978">
    <property type="entry name" value="QUORUM-QUENCHING LACTONASE YTNP-RELATED-RELATED"/>
    <property type="match status" value="1"/>
</dbReference>
<gene>
    <name evidence="10" type="ORF">AR543_05460</name>
</gene>
<evidence type="ECO:0000256" key="8">
    <source>
        <dbReference type="ARBA" id="ARBA00048505"/>
    </source>
</evidence>
<keyword evidence="4 10" id="KW-0378">Hydrolase</keyword>
<dbReference type="OrthoDB" id="333278at2"/>
<comment type="similarity">
    <text evidence="2">Belongs to the metallo-beta-lactamase superfamily.</text>
</comment>
<comment type="function">
    <text evidence="7">Counteracts the endogenous Pycsar antiviral defense system. Phosphodiesterase that enables metal-dependent hydrolysis of host cyclic nucleotide Pycsar defense signals such as cCMP and cUMP.</text>
</comment>
<evidence type="ECO:0000256" key="7">
    <source>
        <dbReference type="ARBA" id="ARBA00034301"/>
    </source>
</evidence>
<evidence type="ECO:0000256" key="5">
    <source>
        <dbReference type="ARBA" id="ARBA00022833"/>
    </source>
</evidence>
<keyword evidence="11" id="KW-1185">Reference proteome</keyword>
<dbReference type="KEGG" id="pbv:AR543_05460"/>
<name>A0A172ZDA3_9BACL</name>
<dbReference type="PANTHER" id="PTHR42978:SF2">
    <property type="entry name" value="102 KBASES UNSTABLE REGION: FROM 1 TO 119443"/>
    <property type="match status" value="1"/>
</dbReference>
<dbReference type="AlphaFoldDB" id="A0A172ZDA3"/>
<evidence type="ECO:0000256" key="1">
    <source>
        <dbReference type="ARBA" id="ARBA00001947"/>
    </source>
</evidence>
<evidence type="ECO:0000256" key="2">
    <source>
        <dbReference type="ARBA" id="ARBA00007749"/>
    </source>
</evidence>
<evidence type="ECO:0000313" key="11">
    <source>
        <dbReference type="Proteomes" id="UP000078148"/>
    </source>
</evidence>
<dbReference type="CDD" id="cd07730">
    <property type="entry name" value="metallo-hydrolase-like_MBL-fold"/>
    <property type="match status" value="1"/>
</dbReference>
<evidence type="ECO:0000256" key="6">
    <source>
        <dbReference type="ARBA" id="ARBA00034221"/>
    </source>
</evidence>
<keyword evidence="3" id="KW-0479">Metal-binding</keyword>
<dbReference type="Gene3D" id="3.60.15.10">
    <property type="entry name" value="Ribonuclease Z/Hydroxyacylglutathione hydrolase-like"/>
    <property type="match status" value="1"/>
</dbReference>
<comment type="cofactor">
    <cofactor evidence="1">
        <name>Zn(2+)</name>
        <dbReference type="ChEBI" id="CHEBI:29105"/>
    </cofactor>
</comment>
<dbReference type="EMBL" id="CP013023">
    <property type="protein sequence ID" value="ANF95509.1"/>
    <property type="molecule type" value="Genomic_DNA"/>
</dbReference>
<protein>
    <submittedName>
        <fullName evidence="10">MBL fold metallo-hydrolase</fullName>
    </submittedName>
</protein>
<accession>A0A172ZDA3</accession>
<dbReference type="InterPro" id="IPR036866">
    <property type="entry name" value="RibonucZ/Hydroxyglut_hydro"/>
</dbReference>
<keyword evidence="5" id="KW-0862">Zinc</keyword>